<feature type="region of interest" description="Disordered" evidence="1">
    <location>
        <begin position="789"/>
        <end position="809"/>
    </location>
</feature>
<dbReference type="RefSeq" id="WP_199470444.1">
    <property type="nucleotide sequence ID" value="NZ_JAEMNX010000050.1"/>
</dbReference>
<feature type="compositionally biased region" description="Low complexity" evidence="1">
    <location>
        <begin position="637"/>
        <end position="652"/>
    </location>
</feature>
<dbReference type="Pfam" id="PF13332">
    <property type="entry name" value="Fil_haemagg_2"/>
    <property type="match status" value="3"/>
</dbReference>
<dbReference type="SUPFAM" id="SSF56954">
    <property type="entry name" value="Outer membrane efflux proteins (OEP)"/>
    <property type="match status" value="1"/>
</dbReference>
<evidence type="ECO:0000313" key="2">
    <source>
        <dbReference type="EMBL" id="MBJ7540051.1"/>
    </source>
</evidence>
<gene>
    <name evidence="2" type="ORF">I8J31_20495</name>
</gene>
<evidence type="ECO:0000313" key="3">
    <source>
        <dbReference type="Proteomes" id="UP000628710"/>
    </source>
</evidence>
<dbReference type="Gene3D" id="1.20.1600.10">
    <property type="entry name" value="Outer membrane efflux proteins (OEP)"/>
    <property type="match status" value="1"/>
</dbReference>
<dbReference type="Proteomes" id="UP000628710">
    <property type="component" value="Unassembled WGS sequence"/>
</dbReference>
<dbReference type="GO" id="GO:0003824">
    <property type="term" value="F:catalytic activity"/>
    <property type="evidence" value="ECO:0007669"/>
    <property type="project" value="UniProtKB-ARBA"/>
</dbReference>
<name>A0A934JX80_9GAMM</name>
<feature type="region of interest" description="Disordered" evidence="1">
    <location>
        <begin position="631"/>
        <end position="655"/>
    </location>
</feature>
<dbReference type="InterPro" id="IPR025157">
    <property type="entry name" value="Hemagglutinin_rpt"/>
</dbReference>
<protein>
    <submittedName>
        <fullName evidence="2">Hemagglutinin repeat-containing protein</fullName>
    </submittedName>
</protein>
<keyword evidence="3" id="KW-1185">Reference proteome</keyword>
<feature type="region of interest" description="Disordered" evidence="1">
    <location>
        <begin position="1"/>
        <end position="24"/>
    </location>
</feature>
<organism evidence="2 3">
    <name type="scientific">Marinomonas transparens</name>
    <dbReference type="NCBI Taxonomy" id="2795388"/>
    <lineage>
        <taxon>Bacteria</taxon>
        <taxon>Pseudomonadati</taxon>
        <taxon>Pseudomonadota</taxon>
        <taxon>Gammaproteobacteria</taxon>
        <taxon>Oceanospirillales</taxon>
        <taxon>Oceanospirillaceae</taxon>
        <taxon>Marinomonas</taxon>
    </lineage>
</organism>
<sequence>EDSYSFVGGGGNSTEKRDHSETLTGTTLNAGGALTLVSQQDIFSEGSALSGGEGIGLAAGGDVLLVSAVANNSSFEEVKTKKKSTFGSKRKTVTTTSESTINQGTSLASGGDVQIISGSDILLAGSTVNADGNIALQAEDNIQLLSTVDQTSTRYQEQKKGTFKVKAKDQGSIKQVAVGSELIGGDVSLDSGSNINLEGATLAANDTLSMGAGADALQSVTQDANGNYVNEDGTLAGNITVGTQAVQSSEWNESSSSFRGVFKDIAKGIAAVASLVDDGASIKIGESHATRTETLRQKTSTLAANDLNIDAQNNLALIGANVAVTDTATINANNVTIDAAQEKTVVMESHGEISVSAEGPSFSSEEGELSLISLTETDQTERTTTTDNTWAGSNISVGNLTINADKNVAILASDISVQNNADIQGENILVGGREDVTDTTHDSVTKTKTFTVGVKNAYVDVALAIRALDKAKDAVKNAKSAYDEAKTKVAEGRLPASDLDFYKGNIAAATANVANATLAIYSSGVAAAAAASTSAGTGFYATAGTSTQTDTTSTTATQTNWNGSSINVGGNASLTASNNLTVEGSTVNTAGQLALDANNIAITAGQNTYSESSESHSEGANASYGTSGSFSAGLNASKSSSESQSTQHVNSSLSAGSIVSNSENLTIEGGNLGAEEIDITTDNLVVTSLQDTATSSSESAGVNVGFSGTDLSSASINASESNANSAWVNEQSGIVGGTVNIKAKDTNLTGAVIAAVDENGNSTDQLTLTTDTLTVADLQDVDTSKSMGAGISISGMMPDAKKKTGSNGEKVNETVGTYSANFSGHEKEQITKATVGLGNITVGGVSIDEQPEFADLNREAADSQEITKDMERGGLDATATIDNRLFSEEGHEDIGRDVTDTNEHFGDIASAVNDIISDDNAIGFFDLGEGIKNKAILRSVKNDLERNTDYANLKDALNSDNKEVKAEAQKVLFEVLVDRFGGDPTNINLYDGDKTISESLANQVLTDGNGNTMVVDVHGGVVNDASNSQNGTIMIDASEGESEASIMNTGAHESLQAVAQQGNDGGLFFDSSEQAKEDLRNVAGEQFSSLMDQVVEGGLNKTGNSITDTDVVRQGTQEANKVGDANVDYRQIYASEVVGIKNAAKQLMANNDISQVSAEKIVSDNLRYYIDKDFQTKAKANGFTPDDSILNVLAETLDGSNYVSNDIPVIDPNYSTEDVVAGIKSYGDTHSNVFNDRTVGGEPLVGNAEAKVGNDKVVREFYDQSYPINATEADKALQAFGRDAGVLQEVKQTAQNTKDAVIQLVTTNPLTTGKQISSSIQQGLLDLKDPDPVQFLSDALSDIYTPIVDKSIEANLDARAGDFYQAGVNQGQKYAKIGILGAETAASITGVGKAVVTGAKQTLSSIKVETPKTNALGSNGSFDTEGDFDGKSAWETEYDLAKQRNYLTDEGGVWWPENSIGYDKIPGTDGVYTYKAGENISRMVRKSDVENYHDGNYKTEADRGSYVSSPKVTFEERALPGEASDYLEVILRPKVDVIVGTSITAPWFNQQGLGRQDRLPESIKKSDNYEIIDVREVDLTSSD</sequence>
<evidence type="ECO:0000256" key="1">
    <source>
        <dbReference type="SAM" id="MobiDB-lite"/>
    </source>
</evidence>
<accession>A0A934JX80</accession>
<proteinExistence type="predicted"/>
<feature type="non-terminal residue" evidence="2">
    <location>
        <position position="1"/>
    </location>
</feature>
<dbReference type="EMBL" id="JAEMNX010000050">
    <property type="protein sequence ID" value="MBJ7540051.1"/>
    <property type="molecule type" value="Genomic_DNA"/>
</dbReference>
<reference evidence="2" key="1">
    <citation type="submission" date="2020-12" db="EMBL/GenBank/DDBJ databases">
        <title>Marinomonas arctica sp. nov., a psychrotolerant bacterium isolated from the Arctic.</title>
        <authorList>
            <person name="Zhang Y."/>
        </authorList>
    </citation>
    <scope>NUCLEOTIDE SEQUENCE</scope>
    <source>
        <strain evidence="2">C1424</strain>
    </source>
</reference>
<comment type="caution">
    <text evidence="2">The sequence shown here is derived from an EMBL/GenBank/DDBJ whole genome shotgun (WGS) entry which is preliminary data.</text>
</comment>